<evidence type="ECO:0000313" key="2">
    <source>
        <dbReference type="Proteomes" id="UP000267464"/>
    </source>
</evidence>
<keyword evidence="2" id="KW-1185">Reference proteome</keyword>
<protein>
    <submittedName>
        <fullName evidence="1">Sensor histidine kinase</fullName>
    </submittedName>
</protein>
<organism evidence="1 2">
    <name type="scientific">Piscinibacter terrae</name>
    <dbReference type="NCBI Taxonomy" id="2496871"/>
    <lineage>
        <taxon>Bacteria</taxon>
        <taxon>Pseudomonadati</taxon>
        <taxon>Pseudomonadota</taxon>
        <taxon>Betaproteobacteria</taxon>
        <taxon>Burkholderiales</taxon>
        <taxon>Sphaerotilaceae</taxon>
        <taxon>Piscinibacter</taxon>
    </lineage>
</organism>
<keyword evidence="1" id="KW-0418">Kinase</keyword>
<dbReference type="GO" id="GO:0016301">
    <property type="term" value="F:kinase activity"/>
    <property type="evidence" value="ECO:0007669"/>
    <property type="project" value="UniProtKB-KW"/>
</dbReference>
<sequence>MGTSGFKVLAIDDNDSLRKALELYGHVNGWDTLALQSTWPQLRDVVRTRAFEPDAVLLDYSTKTLHDIAKWLREKGWNDRTLLISGAHFPDIVQKTATELAFAGAWLKPLALRDLPSLIGHKAPAPAAPPCAEPASPPAQVSLDALAHELTPSISILTPEGDVVRAFSTHGNDEKLDLQAKQDFFQLKAMIDTPVSAQSDAPRRTRADFVDWDPSSNRWVHLRLYRAGSYFWLTRDALDDPLQAEEMAMATLAEEGALSDRVLRLAHLLQQRRGITRVRFYELAQLPDDAVGGEPDTWTIPRVQRGGGFAGTAAAWLEQSFILDEDTSTNESGWNLVEVSDARQHHREPGRHGEAGQACVQVRWGNAETLMQFVVWAPAPNEAGQPSSREHGPPLALLALDRRTDHLNREDENLSGDDLRELVNETAGRTRAMPLTREEGGGLAHGLLRASASHVRAWIRMEREARKSRWNDVLTAEIISKVGQNVGSRRVGSSLTAFSALSDICERLRGRWAELWGADGQAPTDWYLVTLVNDDQWQAVAGSGQAYTVFREAGPLELAGPHAHAVAKARQALQRVSADGSPQVPEPTVYQDIDGRLVDELKRALPRSSVTRIAAMLDATRTWVAVPMVFDGGASALMVLHFDGTHAMHSVKLDLVAHAAKRLLPPLLVALSEEFRRENWTSAVVHELKTDSLALLGYQEEFKERHGAVVKRDEDLRLIQHLAEGLAALAQDYLAVMHEQVVPSDDDRSSELNEVFREALWPWLAFYRRHAVKLAWQPISPDDVDTERMPAPTWWPEAHLVQAPQFRRVLRVLLHNAFRHGAGQVRISGRWKTLGERRLFVLLVVNSCRLEDARTAPSGLHTYAAQVKPTHVRRTLGLENAYRLARDAGGTINTRIKVQDEAAGKAIFAVQLRWPVFSRGLSVVAQKEEACP</sequence>
<keyword evidence="1" id="KW-0808">Transferase</keyword>
<proteinExistence type="predicted"/>
<dbReference type="InterPro" id="IPR011006">
    <property type="entry name" value="CheY-like_superfamily"/>
</dbReference>
<reference evidence="1 2" key="2">
    <citation type="submission" date="2018-12" db="EMBL/GenBank/DDBJ databases">
        <title>Rhizobacter gummiphilus sp. nov., a rubber-degrading bacterium isolated from the soil of a botanical garden in Japan.</title>
        <authorList>
            <person name="Shunsuke S.S."/>
        </authorList>
    </citation>
    <scope>NUCLEOTIDE SEQUENCE [LARGE SCALE GENOMIC DNA]</scope>
    <source>
        <strain evidence="1 2">S-16</strain>
    </source>
</reference>
<name>A0A3N7HMY4_9BURK</name>
<dbReference type="SUPFAM" id="SSF52172">
    <property type="entry name" value="CheY-like"/>
    <property type="match status" value="1"/>
</dbReference>
<gene>
    <name evidence="1" type="ORF">DZC73_17740</name>
</gene>
<dbReference type="Proteomes" id="UP000267464">
    <property type="component" value="Unassembled WGS sequence"/>
</dbReference>
<dbReference type="AlphaFoldDB" id="A0A3N7HMY4"/>
<accession>A0A3N7HMY4</accession>
<comment type="caution">
    <text evidence="1">The sequence shown here is derived from an EMBL/GenBank/DDBJ whole genome shotgun (WGS) entry which is preliminary data.</text>
</comment>
<evidence type="ECO:0000313" key="1">
    <source>
        <dbReference type="EMBL" id="RQP22973.1"/>
    </source>
</evidence>
<dbReference type="RefSeq" id="WP_124541717.1">
    <property type="nucleotide sequence ID" value="NZ_QUSW01000005.1"/>
</dbReference>
<reference evidence="1 2" key="1">
    <citation type="submission" date="2018-08" db="EMBL/GenBank/DDBJ databases">
        <authorList>
            <person name="Khan S.A."/>
            <person name="Jeon C.O."/>
            <person name="Chun B.H."/>
            <person name="Jeong S.E."/>
        </authorList>
    </citation>
    <scope>NUCLEOTIDE SEQUENCE [LARGE SCALE GENOMIC DNA]</scope>
    <source>
        <strain evidence="1 2">S-16</strain>
    </source>
</reference>
<dbReference type="EMBL" id="QUSW01000005">
    <property type="protein sequence ID" value="RQP22973.1"/>
    <property type="molecule type" value="Genomic_DNA"/>
</dbReference>